<accession>A0ABT6H6C1</accession>
<protein>
    <recommendedName>
        <fullName evidence="4">DUF308 domain-containing protein</fullName>
    </recommendedName>
</protein>
<feature type="transmembrane region" description="Helical" evidence="1">
    <location>
        <begin position="21"/>
        <end position="42"/>
    </location>
</feature>
<feature type="transmembrane region" description="Helical" evidence="1">
    <location>
        <begin position="48"/>
        <end position="68"/>
    </location>
</feature>
<evidence type="ECO:0000313" key="3">
    <source>
        <dbReference type="Proteomes" id="UP001218246"/>
    </source>
</evidence>
<evidence type="ECO:0000256" key="1">
    <source>
        <dbReference type="SAM" id="Phobius"/>
    </source>
</evidence>
<comment type="caution">
    <text evidence="2">The sequence shown here is derived from an EMBL/GenBank/DDBJ whole genome shotgun (WGS) entry which is preliminary data.</text>
</comment>
<evidence type="ECO:0008006" key="4">
    <source>
        <dbReference type="Google" id="ProtNLM"/>
    </source>
</evidence>
<dbReference type="Pfam" id="PF22765">
    <property type="entry name" value="DUF7010"/>
    <property type="match status" value="1"/>
</dbReference>
<dbReference type="EMBL" id="JARULN010000010">
    <property type="protein sequence ID" value="MDG5754585.1"/>
    <property type="molecule type" value="Genomic_DNA"/>
</dbReference>
<feature type="transmembrane region" description="Helical" evidence="1">
    <location>
        <begin position="132"/>
        <end position="152"/>
    </location>
</feature>
<proteinExistence type="predicted"/>
<keyword evidence="3" id="KW-1185">Reference proteome</keyword>
<gene>
    <name evidence="2" type="ORF">P6P90_11455</name>
</gene>
<keyword evidence="1" id="KW-0472">Membrane</keyword>
<reference evidence="2 3" key="1">
    <citation type="submission" date="2023-04" db="EMBL/GenBank/DDBJ databases">
        <title>Ectobacillus antri isolated from activated sludge.</title>
        <authorList>
            <person name="Yan P."/>
            <person name="Liu X."/>
        </authorList>
    </citation>
    <scope>NUCLEOTIDE SEQUENCE [LARGE SCALE GENOMIC DNA]</scope>
    <source>
        <strain evidence="2 3">C18H</strain>
    </source>
</reference>
<organism evidence="2 3">
    <name type="scientific">Ectobacillus antri</name>
    <dbReference type="NCBI Taxonomy" id="2486280"/>
    <lineage>
        <taxon>Bacteria</taxon>
        <taxon>Bacillati</taxon>
        <taxon>Bacillota</taxon>
        <taxon>Bacilli</taxon>
        <taxon>Bacillales</taxon>
        <taxon>Bacillaceae</taxon>
        <taxon>Ectobacillus</taxon>
    </lineage>
</organism>
<keyword evidence="1" id="KW-1133">Transmembrane helix</keyword>
<dbReference type="InterPro" id="IPR053824">
    <property type="entry name" value="DUF7010"/>
</dbReference>
<name>A0ABT6H6C1_9BACI</name>
<feature type="transmembrane region" description="Helical" evidence="1">
    <location>
        <begin position="80"/>
        <end position="102"/>
    </location>
</feature>
<feature type="transmembrane region" description="Helical" evidence="1">
    <location>
        <begin position="108"/>
        <end position="127"/>
    </location>
</feature>
<dbReference type="Proteomes" id="UP001218246">
    <property type="component" value="Unassembled WGS sequence"/>
</dbReference>
<dbReference type="RefSeq" id="WP_278018202.1">
    <property type="nucleotide sequence ID" value="NZ_JARRRY010000006.1"/>
</dbReference>
<evidence type="ECO:0000313" key="2">
    <source>
        <dbReference type="EMBL" id="MDG5754585.1"/>
    </source>
</evidence>
<keyword evidence="1" id="KW-0812">Transmembrane</keyword>
<sequence>MNNNGLFMQLQENVSRRAKKGYPILLAGALFFILVTILPYIISKDMLPYVWIVGMGSIFPLGLLLARILQAEITITDNPLAILGGLAGGVQVFYIPVFIIIAKLDPNWLPAAVGLLGGSHFLIYMWVYRSKAYLFITIATGVSSLFLSIFFLEMSYQLVAPAIAVVYGIGIVMIWSELKQEVHTDTQQMM</sequence>
<feature type="transmembrane region" description="Helical" evidence="1">
    <location>
        <begin position="158"/>
        <end position="175"/>
    </location>
</feature>